<comment type="caution">
    <text evidence="1">The sequence shown here is derived from an EMBL/GenBank/DDBJ whole genome shotgun (WGS) entry which is preliminary data.</text>
</comment>
<dbReference type="EMBL" id="CAJHCQ010000045">
    <property type="protein sequence ID" value="CAD6562187.1"/>
    <property type="molecule type" value="Genomic_DNA"/>
</dbReference>
<organism evidence="1 2">
    <name type="scientific">Paraburkholderia hiiakae</name>
    <dbReference type="NCBI Taxonomy" id="1081782"/>
    <lineage>
        <taxon>Bacteria</taxon>
        <taxon>Pseudomonadati</taxon>
        <taxon>Pseudomonadota</taxon>
        <taxon>Betaproteobacteria</taxon>
        <taxon>Burkholderiales</taxon>
        <taxon>Burkholderiaceae</taxon>
        <taxon>Paraburkholderia</taxon>
    </lineage>
</organism>
<gene>
    <name evidence="1" type="ORF">LMG27952_07710</name>
</gene>
<proteinExistence type="predicted"/>
<evidence type="ECO:0000313" key="2">
    <source>
        <dbReference type="Proteomes" id="UP000656319"/>
    </source>
</evidence>
<evidence type="ECO:0000313" key="1">
    <source>
        <dbReference type="EMBL" id="CAD6562187.1"/>
    </source>
</evidence>
<accession>A0ABM8PBP8</accession>
<dbReference type="Proteomes" id="UP000656319">
    <property type="component" value="Unassembled WGS sequence"/>
</dbReference>
<keyword evidence="2" id="KW-1185">Reference proteome</keyword>
<reference evidence="1 2" key="1">
    <citation type="submission" date="2020-10" db="EMBL/GenBank/DDBJ databases">
        <authorList>
            <person name="Peeters C."/>
        </authorList>
    </citation>
    <scope>NUCLEOTIDE SEQUENCE [LARGE SCALE GENOMIC DNA]</scope>
    <source>
        <strain evidence="1 2">LMG 27952</strain>
    </source>
</reference>
<protein>
    <submittedName>
        <fullName evidence="1">Uncharacterized protein</fullName>
    </submittedName>
</protein>
<sequence>MKQRPRIYYSETQKALMWDRWRKGDMILRIVEDLDECLPGNEVSHSFAVGDPVPALRLGRLFGLEVALKYLERMLANKHLVQETFCRRFKNYQSYLCCVACSSCACSFSISSADNLRTIIQSLTQSSIFLVNC</sequence>
<name>A0ABM8PBP8_9BURK</name>